<accession>A0A9J8BNT6</accession>
<evidence type="ECO:0000313" key="2">
    <source>
        <dbReference type="Proteomes" id="UP001108240"/>
    </source>
</evidence>
<proteinExistence type="predicted"/>
<reference evidence="1" key="1">
    <citation type="submission" date="2025-08" db="UniProtKB">
        <authorList>
            <consortium name="Ensembl"/>
        </authorList>
    </citation>
    <scope>IDENTIFICATION</scope>
</reference>
<dbReference type="Ensembl" id="ENSCCRT00000110573.1">
    <property type="protein sequence ID" value="ENSCCRP00000159624.1"/>
    <property type="gene ID" value="ENSCCRG00000080815.1"/>
</dbReference>
<sequence length="119" mass="13578">KKFVKLHSDSTLQDFLTEVHKCKKYTQLCQLVRIPTRKQQETYALGIISLFPSLREPFSTKGYHRQELVHNPERSADVLDTAFKQKIFNETQSLTSTAEIQCLLNAAGGQGSENGWHDL</sequence>
<protein>
    <submittedName>
        <fullName evidence="1">Uncharacterized protein</fullName>
    </submittedName>
</protein>
<dbReference type="GeneTree" id="ENSGT00940000176279"/>
<evidence type="ECO:0000313" key="1">
    <source>
        <dbReference type="Ensembl" id="ENSCCRP00000159624.1"/>
    </source>
</evidence>
<dbReference type="AlphaFoldDB" id="A0A9J8BNT6"/>
<dbReference type="Proteomes" id="UP001108240">
    <property type="component" value="Unplaced"/>
</dbReference>
<keyword evidence="2" id="KW-1185">Reference proteome</keyword>
<name>A0A9J8BNT6_CYPCA</name>
<reference evidence="1" key="2">
    <citation type="submission" date="2025-09" db="UniProtKB">
        <authorList>
            <consortium name="Ensembl"/>
        </authorList>
    </citation>
    <scope>IDENTIFICATION</scope>
</reference>
<organism evidence="1 2">
    <name type="scientific">Cyprinus carpio carpio</name>
    <dbReference type="NCBI Taxonomy" id="630221"/>
    <lineage>
        <taxon>Eukaryota</taxon>
        <taxon>Metazoa</taxon>
        <taxon>Chordata</taxon>
        <taxon>Craniata</taxon>
        <taxon>Vertebrata</taxon>
        <taxon>Euteleostomi</taxon>
        <taxon>Actinopterygii</taxon>
        <taxon>Neopterygii</taxon>
        <taxon>Teleostei</taxon>
        <taxon>Ostariophysi</taxon>
        <taxon>Cypriniformes</taxon>
        <taxon>Cyprinidae</taxon>
        <taxon>Cyprininae</taxon>
        <taxon>Cyprinus</taxon>
    </lineage>
</organism>